<dbReference type="NCBIfam" id="TIGR00254">
    <property type="entry name" value="GGDEF"/>
    <property type="match status" value="1"/>
</dbReference>
<gene>
    <name evidence="3" type="ordered locus">bpr_III249</name>
</gene>
<dbReference type="PANTHER" id="PTHR46663:SF4">
    <property type="entry name" value="DIGUANYLATE CYCLASE DGCT-RELATED"/>
    <property type="match status" value="1"/>
</dbReference>
<dbReference type="Gene3D" id="3.40.50.2300">
    <property type="match status" value="2"/>
</dbReference>
<keyword evidence="1" id="KW-0472">Membrane</keyword>
<organism evidence="3 4">
    <name type="scientific">Butyrivibrio proteoclasticus (strain ATCC 51982 / DSM 14932 / B316)</name>
    <name type="common">Clostridium proteoclasticum</name>
    <dbReference type="NCBI Taxonomy" id="515622"/>
    <lineage>
        <taxon>Bacteria</taxon>
        <taxon>Bacillati</taxon>
        <taxon>Bacillota</taxon>
        <taxon>Clostridia</taxon>
        <taxon>Lachnospirales</taxon>
        <taxon>Lachnospiraceae</taxon>
        <taxon>Butyrivibrio</taxon>
    </lineage>
</organism>
<keyword evidence="1" id="KW-1133">Transmembrane helix</keyword>
<dbReference type="InterPro" id="IPR007487">
    <property type="entry name" value="ABC_transpt-TYRBP-like"/>
</dbReference>
<dbReference type="Proteomes" id="UP000001299">
    <property type="component" value="Chromosome 2"/>
</dbReference>
<dbReference type="EMBL" id="CP001811">
    <property type="protein sequence ID" value="ADL35935.1"/>
    <property type="molecule type" value="Genomic_DNA"/>
</dbReference>
<dbReference type="InterPro" id="IPR052163">
    <property type="entry name" value="DGC-Regulatory_Protein"/>
</dbReference>
<dbReference type="Gene3D" id="3.30.70.270">
    <property type="match status" value="1"/>
</dbReference>
<keyword evidence="1" id="KW-0812">Transmembrane</keyword>
<dbReference type="InterPro" id="IPR000160">
    <property type="entry name" value="GGDEF_dom"/>
</dbReference>
<feature type="domain" description="GGDEF" evidence="2">
    <location>
        <begin position="410"/>
        <end position="542"/>
    </location>
</feature>
<evidence type="ECO:0000256" key="1">
    <source>
        <dbReference type="SAM" id="Phobius"/>
    </source>
</evidence>
<feature type="transmembrane region" description="Helical" evidence="1">
    <location>
        <begin position="354"/>
        <end position="375"/>
    </location>
</feature>
<dbReference type="AlphaFoldDB" id="E0S3F3"/>
<evidence type="ECO:0000313" key="4">
    <source>
        <dbReference type="Proteomes" id="UP000001299"/>
    </source>
</evidence>
<dbReference type="Pfam" id="PF04392">
    <property type="entry name" value="ABC_sub_bind"/>
    <property type="match status" value="1"/>
</dbReference>
<dbReference type="eggNOG" id="COG2984">
    <property type="taxonomic scope" value="Bacteria"/>
</dbReference>
<dbReference type="PROSITE" id="PS50887">
    <property type="entry name" value="GGDEF"/>
    <property type="match status" value="1"/>
</dbReference>
<proteinExistence type="predicted"/>
<dbReference type="STRING" id="515622.bpr_III249"/>
<dbReference type="SMART" id="SM00267">
    <property type="entry name" value="GGDEF"/>
    <property type="match status" value="1"/>
</dbReference>
<evidence type="ECO:0000259" key="2">
    <source>
        <dbReference type="PROSITE" id="PS50887"/>
    </source>
</evidence>
<protein>
    <submittedName>
        <fullName evidence="3">GGDEF domain-containing protein</fullName>
    </submittedName>
</protein>
<dbReference type="InterPro" id="IPR043128">
    <property type="entry name" value="Rev_trsase/Diguanyl_cyclase"/>
</dbReference>
<dbReference type="InterPro" id="IPR029787">
    <property type="entry name" value="Nucleotide_cyclase"/>
</dbReference>
<name>E0S3F3_BUTPB</name>
<dbReference type="CDD" id="cd01949">
    <property type="entry name" value="GGDEF"/>
    <property type="match status" value="1"/>
</dbReference>
<dbReference type="PANTHER" id="PTHR46663">
    <property type="entry name" value="DIGUANYLATE CYCLASE DGCT-RELATED"/>
    <property type="match status" value="1"/>
</dbReference>
<dbReference type="SUPFAM" id="SSF55073">
    <property type="entry name" value="Nucleotide cyclase"/>
    <property type="match status" value="1"/>
</dbReference>
<dbReference type="HOGENOM" id="CLU_489900_0_0_9"/>
<dbReference type="RefSeq" id="WP_013282585.1">
    <property type="nucleotide sequence ID" value="NC_014388.1"/>
</dbReference>
<evidence type="ECO:0000313" key="3">
    <source>
        <dbReference type="EMBL" id="ADL35935.1"/>
    </source>
</evidence>
<dbReference type="KEGG" id="bpb:bpr_III249"/>
<accession>E0S3F3</accession>
<reference evidence="3 4" key="1">
    <citation type="journal article" date="2010" name="PLoS ONE">
        <title>The glycobiome of the rumen bacterium Butyrivibrio proteoclasticus B316(T) highlights adaptation to a polysaccharide-rich environment.</title>
        <authorList>
            <person name="Kelly W.J."/>
            <person name="Leahy S.C."/>
            <person name="Altermann E."/>
            <person name="Yeoman C.J."/>
            <person name="Dunne J.C."/>
            <person name="Kong Z."/>
            <person name="Pacheco D.M."/>
            <person name="Li D."/>
            <person name="Noel S.J."/>
            <person name="Moon C.D."/>
            <person name="Cookson A.L."/>
            <person name="Attwood G.T."/>
        </authorList>
    </citation>
    <scope>NUCLEOTIDE SEQUENCE [LARGE SCALE GENOMIC DNA]</scope>
    <source>
        <strain evidence="4">ATCC 51982 / DSM 14932 / B316</strain>
    </source>
</reference>
<dbReference type="eggNOG" id="COG2199">
    <property type="taxonomic scope" value="Bacteria"/>
</dbReference>
<dbReference type="Pfam" id="PF00990">
    <property type="entry name" value="GGDEF"/>
    <property type="match status" value="1"/>
</dbReference>
<sequence>MKRTFGIMLIIAYMAVFFVIPSSFKVNAEDSLERQFHILFISSYGFSTDGVPDTIKGFQDGVEGLNVQINYDFMEAQQFYGATDISNFDKYLRYKIFLVRKFDLIAIADDPALRYAVNNRSKLFPDIPMVFMGVNNVTEATTAAAMKNATGIAEKQDFESNYQLMIALFPNRNNLVVITDSTVTGQGDYVEFMKFKDKHGDLKCKIINTSYYTQKGLKRALNALGADDIILFLDFAVDGDKNNYPLSNAADFLSANTENVPIFRLSSSNVGHGVLGGISYSYYDSGFIAGTAAKEILMGEDPDDIPLNTEMITTPYFEQKAMDKYNIKFRQLPQGSVIVNEKESFAKFYRENKLLSNLVMIIAFLMIVIIAHLYYSNKRRSRVARTDFLTQLPNRLKVMELLSQFEANKTPYGFIMLDVDHFKDINDTYGHKVGDEVIRMVAGRLQSLTGDGTIFARLGGDEFCAIFQEPTSQSAVRLCESIIDVMKPEFATSACILQITVSVGCALYPEDVSEPDKLMEYADKALYVTKDRGRNGYTLFGSIDKTG</sequence>
<keyword evidence="4" id="KW-1185">Reference proteome</keyword>